<dbReference type="STRING" id="1465490.SAMN05444277_101779"/>
<evidence type="ECO:0000313" key="3">
    <source>
        <dbReference type="Proteomes" id="UP000199031"/>
    </source>
</evidence>
<reference evidence="2 3" key="1">
    <citation type="submission" date="2016-10" db="EMBL/GenBank/DDBJ databases">
        <authorList>
            <person name="de Groot N.N."/>
        </authorList>
    </citation>
    <scope>NUCLEOTIDE SEQUENCE [LARGE SCALE GENOMIC DNA]</scope>
    <source>
        <strain evidence="2 3">DSM 28286</strain>
    </source>
</reference>
<proteinExistence type="predicted"/>
<keyword evidence="1" id="KW-0732">Signal</keyword>
<evidence type="ECO:0008006" key="4">
    <source>
        <dbReference type="Google" id="ProtNLM"/>
    </source>
</evidence>
<feature type="signal peptide" evidence="1">
    <location>
        <begin position="1"/>
        <end position="18"/>
    </location>
</feature>
<dbReference type="AlphaFoldDB" id="A0A1I5SIG6"/>
<accession>A0A1I5SIG6</accession>
<evidence type="ECO:0000313" key="2">
    <source>
        <dbReference type="EMBL" id="SFP70522.1"/>
    </source>
</evidence>
<dbReference type="Pfam" id="PF11276">
    <property type="entry name" value="DUF3078"/>
    <property type="match status" value="1"/>
</dbReference>
<feature type="chain" id="PRO_5011544426" description="DUF3078 domain-containing protein" evidence="1">
    <location>
        <begin position="19"/>
        <end position="320"/>
    </location>
</feature>
<dbReference type="InterPro" id="IPR021428">
    <property type="entry name" value="DUF3078"/>
</dbReference>
<dbReference type="RefSeq" id="WP_090654633.1">
    <property type="nucleotide sequence ID" value="NZ_FOXQ01000001.1"/>
</dbReference>
<keyword evidence="3" id="KW-1185">Reference proteome</keyword>
<dbReference type="OrthoDB" id="1495718at2"/>
<protein>
    <recommendedName>
        <fullName evidence="4">DUF3078 domain-containing protein</fullName>
    </recommendedName>
</protein>
<sequence length="320" mass="35690">MKKFLFVFFLPAFYTAFSQDATVQDLKTESSKTITKDPNDTIPKIWKTGGLISVNLAQGSLSNWAAGGEKFSLSLNSLLSGFAFYKKNKHSWDNLATWNIGYVKTTSLGTRKNDDRVEFTSKYGYALNPKLNLSGLFNVRTQFFKGYDYPDADTKNYTSNFFAPAYVLLSPGFDYHPVKNLSIFVSPATARWTIVRPDSLRALYGVPVDKPADFQFGAYGTISYVANLGKAVSYTGKLDLFSNYRHNPQNVDVYMTNLFAAKISRILSVTYSLTLIYDDDVRQFGPHNTSAGLQVQSLFGAGLMVKFDNFTPKPPKAPAP</sequence>
<name>A0A1I5SIG6_9BACT</name>
<gene>
    <name evidence="2" type="ORF">SAMN05444277_101779</name>
</gene>
<dbReference type="Proteomes" id="UP000199031">
    <property type="component" value="Unassembled WGS sequence"/>
</dbReference>
<evidence type="ECO:0000256" key="1">
    <source>
        <dbReference type="SAM" id="SignalP"/>
    </source>
</evidence>
<organism evidence="2 3">
    <name type="scientific">Parafilimonas terrae</name>
    <dbReference type="NCBI Taxonomy" id="1465490"/>
    <lineage>
        <taxon>Bacteria</taxon>
        <taxon>Pseudomonadati</taxon>
        <taxon>Bacteroidota</taxon>
        <taxon>Chitinophagia</taxon>
        <taxon>Chitinophagales</taxon>
        <taxon>Chitinophagaceae</taxon>
        <taxon>Parafilimonas</taxon>
    </lineage>
</organism>
<dbReference type="EMBL" id="FOXQ01000001">
    <property type="protein sequence ID" value="SFP70522.1"/>
    <property type="molecule type" value="Genomic_DNA"/>
</dbReference>